<dbReference type="Pfam" id="PF13586">
    <property type="entry name" value="DDE_Tnp_1_2"/>
    <property type="match status" value="1"/>
</dbReference>
<protein>
    <submittedName>
        <fullName evidence="2">IS5 family transposase</fullName>
    </submittedName>
</protein>
<evidence type="ECO:0000313" key="3">
    <source>
        <dbReference type="Proteomes" id="UP000297972"/>
    </source>
</evidence>
<dbReference type="AlphaFoldDB" id="A0A4Z1CQW5"/>
<dbReference type="Proteomes" id="UP000297972">
    <property type="component" value="Unassembled WGS sequence"/>
</dbReference>
<proteinExistence type="predicted"/>
<dbReference type="RefSeq" id="WP_168217349.1">
    <property type="nucleotide sequence ID" value="NZ_SRPG01000027.1"/>
</dbReference>
<gene>
    <name evidence="2" type="ORF">E4L95_04435</name>
</gene>
<reference evidence="2 3" key="1">
    <citation type="submission" date="2019-03" db="EMBL/GenBank/DDBJ databases">
        <authorList>
            <person name="Li J."/>
        </authorList>
    </citation>
    <scope>NUCLEOTIDE SEQUENCE [LARGE SCALE GENOMIC DNA]</scope>
    <source>
        <strain evidence="2 3">3058</strain>
    </source>
</reference>
<feature type="non-terminal residue" evidence="2">
    <location>
        <position position="1"/>
    </location>
</feature>
<comment type="caution">
    <text evidence="2">The sequence shown here is derived from an EMBL/GenBank/DDBJ whole genome shotgun (WGS) entry which is preliminary data.</text>
</comment>
<accession>A0A4Z1CQW5</accession>
<keyword evidence="3" id="KW-1185">Reference proteome</keyword>
<dbReference type="EMBL" id="SRPG01000027">
    <property type="protein sequence ID" value="TGN67535.1"/>
    <property type="molecule type" value="Genomic_DNA"/>
</dbReference>
<feature type="domain" description="Transposase DDE" evidence="1">
    <location>
        <begin position="22"/>
        <end position="72"/>
    </location>
</feature>
<organism evidence="2 3">
    <name type="scientific">Paracoccus liaowanqingii</name>
    <dbReference type="NCBI Taxonomy" id="2560053"/>
    <lineage>
        <taxon>Bacteria</taxon>
        <taxon>Pseudomonadati</taxon>
        <taxon>Pseudomonadota</taxon>
        <taxon>Alphaproteobacteria</taxon>
        <taxon>Rhodobacterales</taxon>
        <taxon>Paracoccaceae</taxon>
        <taxon>Paracoccus</taxon>
    </lineage>
</organism>
<sequence>ELSERRIVPVIPPKANRRFPAAFDKDIYKWRHLIENYFGKLKENRGIAMRSCKTDESFKAFISIAATVIQLR</sequence>
<dbReference type="InterPro" id="IPR025668">
    <property type="entry name" value="Tnp_DDE_dom"/>
</dbReference>
<evidence type="ECO:0000259" key="1">
    <source>
        <dbReference type="Pfam" id="PF13586"/>
    </source>
</evidence>
<name>A0A4Z1CQW5_9RHOB</name>
<evidence type="ECO:0000313" key="2">
    <source>
        <dbReference type="EMBL" id="TGN67535.1"/>
    </source>
</evidence>